<organism evidence="1 2">
    <name type="scientific">Tepidibacillus fermentans</name>
    <dbReference type="NCBI Taxonomy" id="1281767"/>
    <lineage>
        <taxon>Bacteria</taxon>
        <taxon>Bacillati</taxon>
        <taxon>Bacillota</taxon>
        <taxon>Bacilli</taxon>
        <taxon>Bacillales</taxon>
        <taxon>Bacillaceae</taxon>
        <taxon>Tepidibacillus</taxon>
    </lineage>
</organism>
<dbReference type="Proteomes" id="UP000295788">
    <property type="component" value="Unassembled WGS sequence"/>
</dbReference>
<gene>
    <name evidence="1" type="ORF">EDD72_101168</name>
</gene>
<proteinExistence type="predicted"/>
<dbReference type="AlphaFoldDB" id="A0A4R3KL15"/>
<keyword evidence="2" id="KW-1185">Reference proteome</keyword>
<evidence type="ECO:0000313" key="1">
    <source>
        <dbReference type="EMBL" id="TCS84504.1"/>
    </source>
</evidence>
<comment type="caution">
    <text evidence="1">The sequence shown here is derived from an EMBL/GenBank/DDBJ whole genome shotgun (WGS) entry which is preliminary data.</text>
</comment>
<name>A0A4R3KL15_9BACI</name>
<protein>
    <submittedName>
        <fullName evidence="1">Uncharacterized protein</fullName>
    </submittedName>
</protein>
<dbReference type="RefSeq" id="WP_243643738.1">
    <property type="nucleotide sequence ID" value="NZ_SMAB01000001.1"/>
</dbReference>
<evidence type="ECO:0000313" key="2">
    <source>
        <dbReference type="Proteomes" id="UP000295788"/>
    </source>
</evidence>
<accession>A0A4R3KL15</accession>
<dbReference type="EMBL" id="SMAB01000001">
    <property type="protein sequence ID" value="TCS84504.1"/>
    <property type="molecule type" value="Genomic_DNA"/>
</dbReference>
<reference evidence="1 2" key="1">
    <citation type="submission" date="2019-03" db="EMBL/GenBank/DDBJ databases">
        <title>Genomic Encyclopedia of Type Strains, Phase IV (KMG-IV): sequencing the most valuable type-strain genomes for metagenomic binning, comparative biology and taxonomic classification.</title>
        <authorList>
            <person name="Goeker M."/>
        </authorList>
    </citation>
    <scope>NUCLEOTIDE SEQUENCE [LARGE SCALE GENOMIC DNA]</scope>
    <source>
        <strain evidence="1 2">DSM 23802</strain>
    </source>
</reference>
<sequence>MSKGIIDNKQTGLVGDVLKENISKGSKISVAAAHFTLYAFVELKKELRQIDEFRFIFTEPAFIEGKDLIRDQIKKNEAMLYGADEMAKE</sequence>